<dbReference type="Proteomes" id="UP001183176">
    <property type="component" value="Unassembled WGS sequence"/>
</dbReference>
<reference evidence="3" key="1">
    <citation type="submission" date="2023-07" db="EMBL/GenBank/DDBJ databases">
        <title>30 novel species of actinomycetes from the DSMZ collection.</title>
        <authorList>
            <person name="Nouioui I."/>
        </authorList>
    </citation>
    <scope>NUCLEOTIDE SEQUENCE [LARGE SCALE GENOMIC DNA]</scope>
    <source>
        <strain evidence="3">DSM 44399</strain>
    </source>
</reference>
<dbReference type="EMBL" id="JAVREH010000014">
    <property type="protein sequence ID" value="MDT0262188.1"/>
    <property type="molecule type" value="Genomic_DNA"/>
</dbReference>
<keyword evidence="3" id="KW-1185">Reference proteome</keyword>
<protein>
    <recommendedName>
        <fullName evidence="4">Toxin-antitoxin system HicB family antitoxin</fullName>
    </recommendedName>
</protein>
<evidence type="ECO:0000256" key="1">
    <source>
        <dbReference type="SAM" id="MobiDB-lite"/>
    </source>
</evidence>
<dbReference type="RefSeq" id="WP_311423335.1">
    <property type="nucleotide sequence ID" value="NZ_JAVREH010000014.1"/>
</dbReference>
<accession>A0ABU2JB22</accession>
<dbReference type="InterPro" id="IPR010985">
    <property type="entry name" value="Ribbon_hlx_hlx"/>
</dbReference>
<organism evidence="2 3">
    <name type="scientific">Jatrophihabitans lederbergiae</name>
    <dbReference type="NCBI Taxonomy" id="3075547"/>
    <lineage>
        <taxon>Bacteria</taxon>
        <taxon>Bacillati</taxon>
        <taxon>Actinomycetota</taxon>
        <taxon>Actinomycetes</taxon>
        <taxon>Jatrophihabitantales</taxon>
        <taxon>Jatrophihabitantaceae</taxon>
        <taxon>Jatrophihabitans</taxon>
    </lineage>
</organism>
<dbReference type="SUPFAM" id="SSF47598">
    <property type="entry name" value="Ribbon-helix-helix"/>
    <property type="match status" value="1"/>
</dbReference>
<comment type="caution">
    <text evidence="2">The sequence shown here is derived from an EMBL/GenBank/DDBJ whole genome shotgun (WGS) entry which is preliminary data.</text>
</comment>
<evidence type="ECO:0000313" key="2">
    <source>
        <dbReference type="EMBL" id="MDT0262188.1"/>
    </source>
</evidence>
<feature type="region of interest" description="Disordered" evidence="1">
    <location>
        <begin position="56"/>
        <end position="88"/>
    </location>
</feature>
<gene>
    <name evidence="2" type="ORF">RM423_12370</name>
</gene>
<proteinExistence type="predicted"/>
<evidence type="ECO:0008006" key="4">
    <source>
        <dbReference type="Google" id="ProtNLM"/>
    </source>
</evidence>
<sequence>MKQLITRVEESLAEAVKEHAALTGESVNAYVTRLLGAAVGGRQAWKSEAITAGRLTSRASRPSPHLRATVSTGPGYASGLVSSERDER</sequence>
<evidence type="ECO:0000313" key="3">
    <source>
        <dbReference type="Proteomes" id="UP001183176"/>
    </source>
</evidence>
<name>A0ABU2JB22_9ACTN</name>